<evidence type="ECO:0000313" key="2">
    <source>
        <dbReference type="EMBL" id="MCD9879309.1"/>
    </source>
</evidence>
<feature type="region of interest" description="Disordered" evidence="1">
    <location>
        <begin position="29"/>
        <end position="49"/>
    </location>
</feature>
<organism evidence="2 3">
    <name type="scientific">Streptomyces guryensis</name>
    <dbReference type="NCBI Taxonomy" id="2886947"/>
    <lineage>
        <taxon>Bacteria</taxon>
        <taxon>Bacillati</taxon>
        <taxon>Actinomycetota</taxon>
        <taxon>Actinomycetes</taxon>
        <taxon>Kitasatosporales</taxon>
        <taxon>Streptomycetaceae</taxon>
        <taxon>Streptomyces</taxon>
    </lineage>
</organism>
<keyword evidence="3" id="KW-1185">Reference proteome</keyword>
<proteinExistence type="predicted"/>
<name>A0A9Q3VVF6_9ACTN</name>
<reference evidence="2" key="1">
    <citation type="submission" date="2021-12" db="EMBL/GenBank/DDBJ databases">
        <authorList>
            <person name="Lee J.-H."/>
            <person name="Kim S.-B."/>
        </authorList>
    </citation>
    <scope>NUCLEOTIDE SEQUENCE</scope>
    <source>
        <strain evidence="2">NR30</strain>
    </source>
</reference>
<sequence>MAYAVVFGMARPALTRTIDQRAEKLLAAEPAPDEVKQLEKAPEDHQDLM</sequence>
<dbReference type="Proteomes" id="UP001108029">
    <property type="component" value="Unassembled WGS sequence"/>
</dbReference>
<evidence type="ECO:0000313" key="3">
    <source>
        <dbReference type="Proteomes" id="UP001108029"/>
    </source>
</evidence>
<dbReference type="AlphaFoldDB" id="A0A9Q3VVF6"/>
<evidence type="ECO:0000256" key="1">
    <source>
        <dbReference type="SAM" id="MobiDB-lite"/>
    </source>
</evidence>
<protein>
    <submittedName>
        <fullName evidence="2">Uncharacterized protein</fullName>
    </submittedName>
</protein>
<comment type="caution">
    <text evidence="2">The sequence shown here is derived from an EMBL/GenBank/DDBJ whole genome shotgun (WGS) entry which is preliminary data.</text>
</comment>
<accession>A0A9Q3VVF6</accession>
<gene>
    <name evidence="2" type="ORF">LJ657_38085</name>
</gene>
<dbReference type="EMBL" id="JAJSBI010000027">
    <property type="protein sequence ID" value="MCD9879309.1"/>
    <property type="molecule type" value="Genomic_DNA"/>
</dbReference>
<feature type="compositionally biased region" description="Basic and acidic residues" evidence="1">
    <location>
        <begin position="33"/>
        <end position="49"/>
    </location>
</feature>
<dbReference type="RefSeq" id="WP_232653867.1">
    <property type="nucleotide sequence ID" value="NZ_JAJSBI010000027.1"/>
</dbReference>